<feature type="modified residue" description="N6-carboxylysine" evidence="5">
    <location>
        <position position="149"/>
    </location>
</feature>
<dbReference type="PANTHER" id="PTHR11647">
    <property type="entry name" value="HYDRANTOINASE/DIHYDROPYRIMIDINASE FAMILY MEMBER"/>
    <property type="match status" value="1"/>
</dbReference>
<comment type="PTM">
    <text evidence="5">Carbamylation allows a single lysine to coordinate two divalent metal cations.</text>
</comment>
<gene>
    <name evidence="7" type="ORF">CBW42_12475</name>
</gene>
<dbReference type="InterPro" id="IPR032466">
    <property type="entry name" value="Metal_Hydrolase"/>
</dbReference>
<dbReference type="RefSeq" id="WP_087022119.1">
    <property type="nucleotide sequence ID" value="NZ_NHOC01000014.1"/>
</dbReference>
<dbReference type="EMBL" id="NHOC01000014">
    <property type="protein sequence ID" value="OUM19589.1"/>
    <property type="molecule type" value="Genomic_DNA"/>
</dbReference>
<dbReference type="InterPro" id="IPR011778">
    <property type="entry name" value="Hydantoinase/dihydroPyrase"/>
</dbReference>
<protein>
    <submittedName>
        <fullName evidence="7">Dihydropyrimidinase</fullName>
    </submittedName>
</protein>
<dbReference type="SUPFAM" id="SSF51556">
    <property type="entry name" value="Metallo-dependent hydrolases"/>
    <property type="match status" value="1"/>
</dbReference>
<keyword evidence="4" id="KW-0378">Hydrolase</keyword>
<evidence type="ECO:0000313" key="7">
    <source>
        <dbReference type="EMBL" id="OUM19589.1"/>
    </source>
</evidence>
<comment type="similarity">
    <text evidence="2">Belongs to the metallo-dependent hydrolases superfamily. Hydantoinase/dihydropyrimidinase family.</text>
</comment>
<keyword evidence="3" id="KW-0479">Metal-binding</keyword>
<evidence type="ECO:0000259" key="6">
    <source>
        <dbReference type="Pfam" id="PF01979"/>
    </source>
</evidence>
<dbReference type="GO" id="GO:0046872">
    <property type="term" value="F:metal ion binding"/>
    <property type="evidence" value="ECO:0007669"/>
    <property type="project" value="UniProtKB-KW"/>
</dbReference>
<evidence type="ECO:0000256" key="2">
    <source>
        <dbReference type="ARBA" id="ARBA00008829"/>
    </source>
</evidence>
<evidence type="ECO:0000256" key="1">
    <source>
        <dbReference type="ARBA" id="ARBA00001947"/>
    </source>
</evidence>
<dbReference type="InterPro" id="IPR006680">
    <property type="entry name" value="Amidohydro-rel"/>
</dbReference>
<feature type="domain" description="Amidohydrolase-related" evidence="6">
    <location>
        <begin position="50"/>
        <end position="429"/>
    </location>
</feature>
<dbReference type="AlphaFoldDB" id="A0A252F1I7"/>
<dbReference type="InterPro" id="IPR011059">
    <property type="entry name" value="Metal-dep_hydrolase_composite"/>
</dbReference>
<dbReference type="FunFam" id="3.20.20.140:FF:000076">
    <property type="entry name" value="Dihydropyrimidinase like 2"/>
    <property type="match status" value="1"/>
</dbReference>
<sequence length="458" mass="49164">MKTLLQGGSIVTASGVTRADLLIDGEKIAAIGTGLCADGAPTVDVSGRLLFPGFIDGHTHMNLAVAGTVTADDFATGTQAAIAGGTTTIVDFGTQYKGETLQQGLDNWHAMADGKCSCDYGFHMSIADWNAGVRSELPAMFAQGVSTFKLYLTYDNMMVGDRAVYEILRELAPMGGICGVHCEHNEVIKELQEEELRKPAPGPHSHAASRPAALEAEAISRLLRLAQVAHAPVWIVHLSTKEGLEEIRRARRRGQTVIAETCPQYLLMDEGMLSRPDGDKFICAPPLRTKKDQDALWDALKTGEIQIISTDHCSFTTEQKKLGADDFRKIPGGLPGVETRGVLLYTFGVSEGRLTPADLCRLLSENPAKLFGLYPKKGVLAPGSDADIVVLDPNRPSVISAAAHHSASDYEPLEGTPLTCSIDRVYLRGTPAAQDGALTAGCIGRYLPRRLPAFGEIR</sequence>
<keyword evidence="8" id="KW-1185">Reference proteome</keyword>
<dbReference type="Gene3D" id="3.20.20.140">
    <property type="entry name" value="Metal-dependent hydrolases"/>
    <property type="match status" value="1"/>
</dbReference>
<name>A0A252F1I7_9FIRM</name>
<comment type="caution">
    <text evidence="7">The sequence shown here is derived from an EMBL/GenBank/DDBJ whole genome shotgun (WGS) entry which is preliminary data.</text>
</comment>
<organism evidence="7 8">
    <name type="scientific">Butyricicoccus porcorum</name>
    <dbReference type="NCBI Taxonomy" id="1945634"/>
    <lineage>
        <taxon>Bacteria</taxon>
        <taxon>Bacillati</taxon>
        <taxon>Bacillota</taxon>
        <taxon>Clostridia</taxon>
        <taxon>Eubacteriales</taxon>
        <taxon>Butyricicoccaceae</taxon>
        <taxon>Butyricicoccus</taxon>
    </lineage>
</organism>
<dbReference type="PANTHER" id="PTHR11647:SF1">
    <property type="entry name" value="COLLAPSIN RESPONSE MEDIATOR PROTEIN"/>
    <property type="match status" value="1"/>
</dbReference>
<dbReference type="Gene3D" id="2.30.40.10">
    <property type="entry name" value="Urease, subunit C, domain 1"/>
    <property type="match status" value="1"/>
</dbReference>
<dbReference type="InterPro" id="IPR050378">
    <property type="entry name" value="Metallo-dep_Hydrolases_sf"/>
</dbReference>
<dbReference type="GO" id="GO:0005829">
    <property type="term" value="C:cytosol"/>
    <property type="evidence" value="ECO:0007669"/>
    <property type="project" value="TreeGrafter"/>
</dbReference>
<evidence type="ECO:0000256" key="3">
    <source>
        <dbReference type="ARBA" id="ARBA00022723"/>
    </source>
</evidence>
<dbReference type="Pfam" id="PF01979">
    <property type="entry name" value="Amidohydro_1"/>
    <property type="match status" value="1"/>
</dbReference>
<comment type="cofactor">
    <cofactor evidence="1">
        <name>Zn(2+)</name>
        <dbReference type="ChEBI" id="CHEBI:29105"/>
    </cofactor>
</comment>
<evidence type="ECO:0000256" key="4">
    <source>
        <dbReference type="ARBA" id="ARBA00022801"/>
    </source>
</evidence>
<accession>A0A252F1I7</accession>
<dbReference type="NCBIfam" id="TIGR02033">
    <property type="entry name" value="D-hydantoinase"/>
    <property type="match status" value="1"/>
</dbReference>
<dbReference type="OrthoDB" id="9765462at2"/>
<reference evidence="7 8" key="1">
    <citation type="submission" date="2017-05" db="EMBL/GenBank/DDBJ databases">
        <title>Butyricicoccus porcorum sp. nov. a butyrate-producing bacterium from the swine intestinal tract.</title>
        <authorList>
            <person name="Trachsel J."/>
            <person name="Humphrey S."/>
            <person name="Allen H.K."/>
        </authorList>
    </citation>
    <scope>NUCLEOTIDE SEQUENCE [LARGE SCALE GENOMIC DNA]</scope>
    <source>
        <strain evidence="7">BB10</strain>
    </source>
</reference>
<dbReference type="Proteomes" id="UP000194903">
    <property type="component" value="Unassembled WGS sequence"/>
</dbReference>
<dbReference type="SUPFAM" id="SSF51338">
    <property type="entry name" value="Composite domain of metallo-dependent hydrolases"/>
    <property type="match status" value="1"/>
</dbReference>
<evidence type="ECO:0000313" key="8">
    <source>
        <dbReference type="Proteomes" id="UP000194903"/>
    </source>
</evidence>
<dbReference type="CDD" id="cd01314">
    <property type="entry name" value="D-HYD"/>
    <property type="match status" value="1"/>
</dbReference>
<proteinExistence type="inferred from homology"/>
<evidence type="ECO:0000256" key="5">
    <source>
        <dbReference type="PIRSR" id="PIRSR611778-50"/>
    </source>
</evidence>
<dbReference type="GO" id="GO:0016812">
    <property type="term" value="F:hydrolase activity, acting on carbon-nitrogen (but not peptide) bonds, in cyclic amides"/>
    <property type="evidence" value="ECO:0007669"/>
    <property type="project" value="TreeGrafter"/>
</dbReference>